<dbReference type="AlphaFoldDB" id="A0AAV5M5R4"/>
<protein>
    <recommendedName>
        <fullName evidence="5">Glycoside hydrolase family 19 catalytic domain-containing protein</fullName>
    </recommendedName>
</protein>
<feature type="chain" id="PRO_5043730654" description="Glycoside hydrolase family 19 catalytic domain-containing protein" evidence="4">
    <location>
        <begin position="20"/>
        <end position="121"/>
    </location>
</feature>
<evidence type="ECO:0000259" key="5">
    <source>
        <dbReference type="PROSITE" id="PS00773"/>
    </source>
</evidence>
<comment type="caution">
    <text evidence="6">The sequence shown here is derived from an EMBL/GenBank/DDBJ whole genome shotgun (WGS) entry which is preliminary data.</text>
</comment>
<accession>A0AAV5M5R4</accession>
<dbReference type="Pfam" id="PF00182">
    <property type="entry name" value="Glyco_hydro_19"/>
    <property type="match status" value="1"/>
</dbReference>
<evidence type="ECO:0000256" key="3">
    <source>
        <dbReference type="ARBA" id="ARBA00023157"/>
    </source>
</evidence>
<organism evidence="6 7">
    <name type="scientific">Rubroshorea leprosula</name>
    <dbReference type="NCBI Taxonomy" id="152421"/>
    <lineage>
        <taxon>Eukaryota</taxon>
        <taxon>Viridiplantae</taxon>
        <taxon>Streptophyta</taxon>
        <taxon>Embryophyta</taxon>
        <taxon>Tracheophyta</taxon>
        <taxon>Spermatophyta</taxon>
        <taxon>Magnoliopsida</taxon>
        <taxon>eudicotyledons</taxon>
        <taxon>Gunneridae</taxon>
        <taxon>Pentapetalae</taxon>
        <taxon>rosids</taxon>
        <taxon>malvids</taxon>
        <taxon>Malvales</taxon>
        <taxon>Dipterocarpaceae</taxon>
        <taxon>Rubroshorea</taxon>
    </lineage>
</organism>
<sequence length="121" mass="13223">MRVLTLVSFTLASTVGALADIASIISRDLFNEMLKHRNDTNCPAMGFYTYDAFIAAANSFGAFGTTGDIDTKKREIAAFLAQTSHETTGGWATAPNGPYAWGYCYVKEQCNPEDYCVQSQQ</sequence>
<keyword evidence="4" id="KW-0732">Signal</keyword>
<evidence type="ECO:0000256" key="2">
    <source>
        <dbReference type="ARBA" id="ARBA00022821"/>
    </source>
</evidence>
<dbReference type="InterPro" id="IPR023346">
    <property type="entry name" value="Lysozyme-like_dom_sf"/>
</dbReference>
<dbReference type="Proteomes" id="UP001054252">
    <property type="component" value="Unassembled WGS sequence"/>
</dbReference>
<dbReference type="GO" id="GO:0016998">
    <property type="term" value="P:cell wall macromolecule catabolic process"/>
    <property type="evidence" value="ECO:0007669"/>
    <property type="project" value="InterPro"/>
</dbReference>
<feature type="domain" description="Glycoside hydrolase family 19 catalytic" evidence="5">
    <location>
        <begin position="42"/>
        <end position="64"/>
    </location>
</feature>
<keyword evidence="7" id="KW-1185">Reference proteome</keyword>
<gene>
    <name evidence="6" type="ORF">SLEP1_g52264</name>
</gene>
<dbReference type="Gene3D" id="1.10.530.10">
    <property type="match status" value="1"/>
</dbReference>
<evidence type="ECO:0000256" key="1">
    <source>
        <dbReference type="ARBA" id="ARBA00022669"/>
    </source>
</evidence>
<feature type="signal peptide" evidence="4">
    <location>
        <begin position="1"/>
        <end position="19"/>
    </location>
</feature>
<dbReference type="CDD" id="cd00325">
    <property type="entry name" value="chitinase_GH19"/>
    <property type="match status" value="1"/>
</dbReference>
<dbReference type="EMBL" id="BPVZ01000190">
    <property type="protein sequence ID" value="GKV45154.1"/>
    <property type="molecule type" value="Genomic_DNA"/>
</dbReference>
<name>A0AAV5M5R4_9ROSI</name>
<dbReference type="PANTHER" id="PTHR22595:SF79">
    <property type="entry name" value="CHITINASE 12"/>
    <property type="match status" value="1"/>
</dbReference>
<keyword evidence="3" id="KW-1015">Disulfide bond</keyword>
<keyword evidence="2" id="KW-0611">Plant defense</keyword>
<evidence type="ECO:0000313" key="7">
    <source>
        <dbReference type="Proteomes" id="UP001054252"/>
    </source>
</evidence>
<reference evidence="6 7" key="1">
    <citation type="journal article" date="2021" name="Commun. Biol.">
        <title>The genome of Shorea leprosula (Dipterocarpaceae) highlights the ecological relevance of drought in aseasonal tropical rainforests.</title>
        <authorList>
            <person name="Ng K.K.S."/>
            <person name="Kobayashi M.J."/>
            <person name="Fawcett J.A."/>
            <person name="Hatakeyama M."/>
            <person name="Paape T."/>
            <person name="Ng C.H."/>
            <person name="Ang C.C."/>
            <person name="Tnah L.H."/>
            <person name="Lee C.T."/>
            <person name="Nishiyama T."/>
            <person name="Sese J."/>
            <person name="O'Brien M.J."/>
            <person name="Copetti D."/>
            <person name="Mohd Noor M.I."/>
            <person name="Ong R.C."/>
            <person name="Putra M."/>
            <person name="Sireger I.Z."/>
            <person name="Indrioko S."/>
            <person name="Kosugi Y."/>
            <person name="Izuno A."/>
            <person name="Isagi Y."/>
            <person name="Lee S.L."/>
            <person name="Shimizu K.K."/>
        </authorList>
    </citation>
    <scope>NUCLEOTIDE SEQUENCE [LARGE SCALE GENOMIC DNA]</scope>
    <source>
        <strain evidence="6">214</strain>
    </source>
</reference>
<dbReference type="GO" id="GO:0006032">
    <property type="term" value="P:chitin catabolic process"/>
    <property type="evidence" value="ECO:0007669"/>
    <property type="project" value="InterPro"/>
</dbReference>
<evidence type="ECO:0000313" key="6">
    <source>
        <dbReference type="EMBL" id="GKV45154.1"/>
    </source>
</evidence>
<dbReference type="SUPFAM" id="SSF53955">
    <property type="entry name" value="Lysozyme-like"/>
    <property type="match status" value="1"/>
</dbReference>
<evidence type="ECO:0000256" key="4">
    <source>
        <dbReference type="SAM" id="SignalP"/>
    </source>
</evidence>
<dbReference type="PROSITE" id="PS00773">
    <property type="entry name" value="CHITINASE_19_1"/>
    <property type="match status" value="1"/>
</dbReference>
<dbReference type="InterPro" id="IPR000726">
    <property type="entry name" value="Glyco_hydro_19_cat"/>
</dbReference>
<dbReference type="GO" id="GO:0050832">
    <property type="term" value="P:defense response to fungus"/>
    <property type="evidence" value="ECO:0007669"/>
    <property type="project" value="TreeGrafter"/>
</dbReference>
<dbReference type="GO" id="GO:0004568">
    <property type="term" value="F:chitinase activity"/>
    <property type="evidence" value="ECO:0007669"/>
    <property type="project" value="InterPro"/>
</dbReference>
<dbReference type="GO" id="GO:0008061">
    <property type="term" value="F:chitin binding"/>
    <property type="evidence" value="ECO:0007669"/>
    <property type="project" value="UniProtKB-KW"/>
</dbReference>
<proteinExistence type="predicted"/>
<dbReference type="PANTHER" id="PTHR22595">
    <property type="entry name" value="CHITINASE-RELATED"/>
    <property type="match status" value="1"/>
</dbReference>
<keyword evidence="1" id="KW-0147">Chitin-binding</keyword>